<dbReference type="SUPFAM" id="SSF75005">
    <property type="entry name" value="Arabinanase/levansucrase/invertase"/>
    <property type="match status" value="1"/>
</dbReference>
<sequence length="359" mass="37687">MRRGAVIAGLAGIVLAAGLGGGALVIARGGLPSSGTSLATAGELGIHDPALVAGGDGEPWFVYGTGDVRKGFGAPQVLRSDDGGVTWADAGTAWDQAGDPEWVRDPGSGVPGVENYWAPEAYRHGDTWYLYYSASTFGSNDSAIGLATGKTLDPADPAYGWADQGVVVRSVPGETNWNAIDPGVVEDRDGRPWLFFGSFWGGIQVVPLEWPSGKVPGGAEPVRIASRAGLAENMIEAPFVVERDGWYYLFVSWDKCCSGVDSTYRIVVGRSREVTGPYLDADGKDMLLGGGTPVAGTQGRMIGPGGQTVSVVGERGSADSSYYLAFHFYDGDNAGSPTLAVREIEWDEEGWPSVRLGES</sequence>
<name>A0ABP4ZB43_9MICO</name>
<dbReference type="Proteomes" id="UP001501094">
    <property type="component" value="Unassembled WGS sequence"/>
</dbReference>
<comment type="pathway">
    <text evidence="1 5">Glycan metabolism; L-arabinan degradation.</text>
</comment>
<dbReference type="Gene3D" id="2.115.10.20">
    <property type="entry name" value="Glycosyl hydrolase domain, family 43"/>
    <property type="match status" value="1"/>
</dbReference>
<dbReference type="PANTHER" id="PTHR43301:SF3">
    <property type="entry name" value="ARABINAN ENDO-1,5-ALPHA-L-ARABINOSIDASE A-RELATED"/>
    <property type="match status" value="1"/>
</dbReference>
<dbReference type="PIRSF" id="PIRSF026534">
    <property type="entry name" value="Endo_alpha-L-arabinosidase"/>
    <property type="match status" value="1"/>
</dbReference>
<proteinExistence type="inferred from homology"/>
<evidence type="ECO:0000313" key="7">
    <source>
        <dbReference type="Proteomes" id="UP001501094"/>
    </source>
</evidence>
<dbReference type="EMBL" id="BAAANL010000001">
    <property type="protein sequence ID" value="GAA1849396.1"/>
    <property type="molecule type" value="Genomic_DNA"/>
</dbReference>
<gene>
    <name evidence="6" type="ORF">GCM10009751_02060</name>
</gene>
<keyword evidence="3 5" id="KW-0378">Hydrolase</keyword>
<accession>A0ABP4ZB43</accession>
<evidence type="ECO:0000256" key="3">
    <source>
        <dbReference type="ARBA" id="ARBA00022801"/>
    </source>
</evidence>
<dbReference type="RefSeq" id="WP_344098810.1">
    <property type="nucleotide sequence ID" value="NZ_BAAANL010000001.1"/>
</dbReference>
<comment type="similarity">
    <text evidence="2 5">Belongs to the glycosyl hydrolase 43 family.</text>
</comment>
<dbReference type="CDD" id="cd08998">
    <property type="entry name" value="GH43_Arb43a-like"/>
    <property type="match status" value="1"/>
</dbReference>
<reference evidence="7" key="1">
    <citation type="journal article" date="2019" name="Int. J. Syst. Evol. Microbiol.">
        <title>The Global Catalogue of Microorganisms (GCM) 10K type strain sequencing project: providing services to taxonomists for standard genome sequencing and annotation.</title>
        <authorList>
            <consortium name="The Broad Institute Genomics Platform"/>
            <consortium name="The Broad Institute Genome Sequencing Center for Infectious Disease"/>
            <person name="Wu L."/>
            <person name="Ma J."/>
        </authorList>
    </citation>
    <scope>NUCLEOTIDE SEQUENCE [LARGE SCALE GENOMIC DNA]</scope>
    <source>
        <strain evidence="7">JCM 14326</strain>
    </source>
</reference>
<organism evidence="6 7">
    <name type="scientific">Myceligenerans crystallogenes</name>
    <dbReference type="NCBI Taxonomy" id="316335"/>
    <lineage>
        <taxon>Bacteria</taxon>
        <taxon>Bacillati</taxon>
        <taxon>Actinomycetota</taxon>
        <taxon>Actinomycetes</taxon>
        <taxon>Micrococcales</taxon>
        <taxon>Promicromonosporaceae</taxon>
        <taxon>Myceligenerans</taxon>
    </lineage>
</organism>
<keyword evidence="7" id="KW-1185">Reference proteome</keyword>
<evidence type="ECO:0000256" key="5">
    <source>
        <dbReference type="PIRNR" id="PIRNR026534"/>
    </source>
</evidence>
<evidence type="ECO:0000256" key="2">
    <source>
        <dbReference type="ARBA" id="ARBA00009865"/>
    </source>
</evidence>
<dbReference type="InterPro" id="IPR016840">
    <property type="entry name" value="Glyco_hydro_43_endo_a_Ara-ase"/>
</dbReference>
<evidence type="ECO:0000256" key="1">
    <source>
        <dbReference type="ARBA" id="ARBA00004834"/>
    </source>
</evidence>
<comment type="caution">
    <text evidence="6">The sequence shown here is derived from an EMBL/GenBank/DDBJ whole genome shotgun (WGS) entry which is preliminary data.</text>
</comment>
<dbReference type="InterPro" id="IPR006710">
    <property type="entry name" value="Glyco_hydro_43"/>
</dbReference>
<dbReference type="PANTHER" id="PTHR43301">
    <property type="entry name" value="ARABINAN ENDO-1,5-ALPHA-L-ARABINOSIDASE"/>
    <property type="match status" value="1"/>
</dbReference>
<evidence type="ECO:0000313" key="6">
    <source>
        <dbReference type="EMBL" id="GAA1849396.1"/>
    </source>
</evidence>
<dbReference type="Pfam" id="PF04616">
    <property type="entry name" value="Glyco_hydro_43"/>
    <property type="match status" value="1"/>
</dbReference>
<dbReference type="InterPro" id="IPR023296">
    <property type="entry name" value="Glyco_hydro_beta-prop_sf"/>
</dbReference>
<evidence type="ECO:0000256" key="4">
    <source>
        <dbReference type="ARBA" id="ARBA00023295"/>
    </source>
</evidence>
<keyword evidence="4 5" id="KW-0326">Glycosidase</keyword>
<protein>
    <submittedName>
        <fullName evidence="6">Arabinan endo-1,5-alpha-L-arabinosidase</fullName>
    </submittedName>
</protein>
<dbReference type="InterPro" id="IPR050727">
    <property type="entry name" value="GH43_arabinanases"/>
</dbReference>